<evidence type="ECO:0000313" key="2">
    <source>
        <dbReference type="EMBL" id="PRY87794.1"/>
    </source>
</evidence>
<dbReference type="PANTHER" id="PTHR47129:SF1">
    <property type="entry name" value="NMRA-LIKE DOMAIN-CONTAINING PROTEIN"/>
    <property type="match status" value="1"/>
</dbReference>
<dbReference type="SUPFAM" id="SSF51735">
    <property type="entry name" value="NAD(P)-binding Rossmann-fold domains"/>
    <property type="match status" value="1"/>
</dbReference>
<dbReference type="Proteomes" id="UP000238392">
    <property type="component" value="Unassembled WGS sequence"/>
</dbReference>
<dbReference type="PANTHER" id="PTHR47129">
    <property type="entry name" value="QUINONE OXIDOREDUCTASE 2"/>
    <property type="match status" value="1"/>
</dbReference>
<keyword evidence="3" id="KW-1185">Reference proteome</keyword>
<dbReference type="EMBL" id="PVTQ01000009">
    <property type="protein sequence ID" value="PRY87794.1"/>
    <property type="molecule type" value="Genomic_DNA"/>
</dbReference>
<feature type="domain" description="NAD(P)-binding" evidence="1">
    <location>
        <begin position="7"/>
        <end position="182"/>
    </location>
</feature>
<dbReference type="InterPro" id="IPR052718">
    <property type="entry name" value="NmrA-type_oxidoreductase"/>
</dbReference>
<dbReference type="Pfam" id="PF13460">
    <property type="entry name" value="NAD_binding_10"/>
    <property type="match status" value="1"/>
</dbReference>
<evidence type="ECO:0000259" key="1">
    <source>
        <dbReference type="Pfam" id="PF13460"/>
    </source>
</evidence>
<dbReference type="InterPro" id="IPR016040">
    <property type="entry name" value="NAD(P)-bd_dom"/>
</dbReference>
<dbReference type="Gene3D" id="3.40.50.720">
    <property type="entry name" value="NAD(P)-binding Rossmann-like Domain"/>
    <property type="match status" value="1"/>
</dbReference>
<evidence type="ECO:0000313" key="3">
    <source>
        <dbReference type="Proteomes" id="UP000238392"/>
    </source>
</evidence>
<accession>A0A2T0WMP6</accession>
<dbReference type="InterPro" id="IPR036291">
    <property type="entry name" value="NAD(P)-bd_dom_sf"/>
</dbReference>
<proteinExistence type="predicted"/>
<dbReference type="RefSeq" id="WP_106265677.1">
    <property type="nucleotide sequence ID" value="NZ_PVTQ01000009.1"/>
</dbReference>
<sequence length="281" mass="28946">MTIAVTGANGQLGRLVIERLKAKVPAGHIAALVRDPAKSADLDVTLRPFDYNKPETLADELVGVEKLLLISGSEIGQREAQHKAVIAAAKKAGVGQIVYTSLLHADTSPLSLAPEHLATEEALKASGIPYVILRNGWYTENYAMGIAPALEHGALIGAAGEGRISSAARADFADAAVAVLTSDGHEGKTYELSGDDSYSLAEFAAELSKQAGKEIAYVNLPEADLAAAYAGAGVPEGFAAALASFDVGASEGALFDSGSQLATLIGRATTPYTAVIAESLK</sequence>
<dbReference type="CDD" id="cd05269">
    <property type="entry name" value="TMR_SDR_a"/>
    <property type="match status" value="1"/>
</dbReference>
<comment type="caution">
    <text evidence="2">The sequence shown here is derived from an EMBL/GenBank/DDBJ whole genome shotgun (WGS) entry which is preliminary data.</text>
</comment>
<protein>
    <submittedName>
        <fullName evidence="2">NAD(P)H dehydrogenase (Quinone)</fullName>
    </submittedName>
</protein>
<organism evidence="2 3">
    <name type="scientific">Donghicola tyrosinivorans</name>
    <dbReference type="NCBI Taxonomy" id="1652492"/>
    <lineage>
        <taxon>Bacteria</taxon>
        <taxon>Pseudomonadati</taxon>
        <taxon>Pseudomonadota</taxon>
        <taxon>Alphaproteobacteria</taxon>
        <taxon>Rhodobacterales</taxon>
        <taxon>Roseobacteraceae</taxon>
        <taxon>Donghicola</taxon>
    </lineage>
</organism>
<reference evidence="2 3" key="1">
    <citation type="submission" date="2018-03" db="EMBL/GenBank/DDBJ databases">
        <title>Genomic Encyclopedia of Archaeal and Bacterial Type Strains, Phase II (KMG-II): from individual species to whole genera.</title>
        <authorList>
            <person name="Goeker M."/>
        </authorList>
    </citation>
    <scope>NUCLEOTIDE SEQUENCE [LARGE SCALE GENOMIC DNA]</scope>
    <source>
        <strain evidence="2 3">DSM 100212</strain>
    </source>
</reference>
<dbReference type="Gene3D" id="3.90.25.10">
    <property type="entry name" value="UDP-galactose 4-epimerase, domain 1"/>
    <property type="match status" value="1"/>
</dbReference>
<name>A0A2T0WMP6_9RHOB</name>
<gene>
    <name evidence="2" type="ORF">CLV74_109116</name>
</gene>
<dbReference type="OrthoDB" id="7771794at2"/>
<dbReference type="AlphaFoldDB" id="A0A2T0WMP6"/>